<dbReference type="Pfam" id="PF17784">
    <property type="entry name" value="Sulfotransfer_4"/>
    <property type="match status" value="1"/>
</dbReference>
<feature type="region of interest" description="Disordered" evidence="2">
    <location>
        <begin position="668"/>
        <end position="687"/>
    </location>
</feature>
<dbReference type="Gene3D" id="3.30.420.10">
    <property type="entry name" value="Ribonuclease H-like superfamily/Ribonuclease H"/>
    <property type="match status" value="1"/>
</dbReference>
<feature type="domain" description="RNase H type-1" evidence="4">
    <location>
        <begin position="1198"/>
        <end position="1339"/>
    </location>
</feature>
<evidence type="ECO:0008006" key="7">
    <source>
        <dbReference type="Google" id="ProtNLM"/>
    </source>
</evidence>
<dbReference type="InterPro" id="IPR012337">
    <property type="entry name" value="RNaseH-like_sf"/>
</dbReference>
<sequence length="2923" mass="318905">MPEPQVTLTPASAPRPSVALPLDLRNFGFSILTFEAEPGQSVADVFTALQTARNGRRSLFSTGLDPSDFDFQDARSFITATLQDPVSQHEWVRIVQKQATSEPVRVTTELPVGPGGCFEVASGHPVPRPTTSTTTSLESCLFSRPVRIPDLLEQVEVLPSGVLAAPGAHLPVSRLGIFTLNVRGSARCVPFLLLVRGFTPVRLEGAETWTLLDFCSCAADNAECRPRRVQVLTSPMPDLLQPQVVVTEHTVDLHLTLLPIDLRAMPGGDVMPLLLREGMTTADIIAVIVEELPATKNFLEGAFAEGRVHFQDAEGFVLDSLPRHLHAMQWLALRCTHSPFGRGTGSTSTTTTPFYVPVPELQLSRASCTSRGTHEVCCAASPAFVQEDLGGQLVAPVAVLPGIDDSHQLHKEITSSHGPDLREPELLRVSLIEVQASSQAPLWYRPVKVPPEGPPPDPDRDPRTPPVSARGPSSSRPSNADMLRAAQLRILPAEVADAAVYMAPVGAFSWSGIEQGPHTGVFSVFDARRHHTVDRAHAWATLQEVVALAVAHAPFQVAAVQILTQTVRGLPKPQLVLQEAGRPPQEFPLVWDLRGIQEPVLTCRHFPRELRDDALLRLQMLPGFFRDLKVELSRGTLALFDCLGALPAQFPSDLFAMQHIQATALTGPSVPASSHTGPARLTGVPDVVGRGNRPRIGPVRQHPPGLRLTVLRGHHRFSVDCTYDNGAIDTLVFDLLVQHHTQAALPTNFLLVLGGAQPLRMGYYQEVVFVVQDGTQVATVWDGRHLGQELQVNLHPPSQSTCQVLDADWTANGWRLFINGVPEAAAMRHIRTGDYLQPCSGAQCPGVVPLGSLLTLCPALRPFAWPLEVSITGTGFSASLRKRRKQLGGHRMPEGTARVYGPHHGEIFVQIGTGHTPTALQVDTVLQNLDGFPEGLNVLGTPTRHPHDADFVTRYRFRQDSTVLTPAPGHAGHLLVMLVHADTEVLPGVPANPRIMLYPQRGLRHGDVLQQIPEPHFVFGEDSEEEPAASDPAGPPPPEPMSASSEGPILVFESGDEHPSEGTNLLQVRATKQRVVHAPSAAALPTDSRSGFEVVATPFGRRRLGVCLMGHRTSAVGSTHEPGDRTDKVKIVLSDCIPATSFSAEVRLHFPVPAGLPDMVFEGFRLEAFQTVLPLRTTLHAAAADLLAHLPVWSKGSSPSALMPYVDGSFKKGKAAWAVTGFALDAKAWSWAGFLGSALDDRFEATSAYEAELMAQFAAHCVAAQSPCPVAIFYDSTAAAAATEGRTSLKAPSVLGKAVASVSAFLQAAGRPPWTCHVASHTGNPANELVDSLAKRFLCVTDNSYTDVMQPLVDSILAGDLEWLWVRANTQVPMPAIDEHGDTLPVCAVEESSKRSTPAAFAPPSVDETPRVVRCPLRLVTYNVLSAKSALQRQCLHRAFKHGNFSVIALQETKFTEAPHRLYDGVLRLAGPCSNGEEGVALWFNVASPDLPWRQAHIATTFANERLLSAMVSLPGLKLMFFSGHARPGTAPHAKIDSFWELVRCRLRALPPNTAPVLLMDANARFQESDRGLNPANRNAEHWLRLLEEFSLQHTGVRNLQGELMCTWTSPCGQPACLDYIAFPALWSTDVKGVDTFEILDEFAGVDHSPLYAMHTAQGKHTIDGIMARLPRIPWEVDVDDHVCQLNSFFQGQLAVHFAAKRQRPRHPALSDRTWKLLSTKRHLRRSQRFRFAAVSKRRLSELFVAWKGCCWAGPALNFDHMHARLKADDLQASLFVFAMRRLQVQIRASFREDIAVFTRAMWKDARGGGPAEMARLLRSVLKAGRSYKPPRAAVALNCNGHTVTDPKDVATTFGRMFAVAEQAREVDFSELQGCPGAAVSERPTCMVEHLPSVATVAASFASLKPRRAAGLSRIPPDFYAAAPLRSALAHIPVLLKMLARRRAPVLWGGCLSRPLLKPHKAPDDPKSYRAIALQEPAAKAVSKALRPHLCDCFEQVALQGIGGARPAFALTVPALTVQASLSFAREAKRSIGVLFIDGVAAFYATSREALFRQDRAELEHRLRSGPHAGEVVEAFLSYLPSEGALAAAGVDTAAVDFLQVAMSNTWYSTFPSAPEVYQTSKGTIPGAPLADILFQYVLQAAVLTLDFLLRRSGLALSVQHGGHSVHAQPCSWLDDLTLLVQADDPASLADAVSQAAILAHRCLSLIGIEVNYAPNKTEALLQWRGKGSQAAKERVLVNNAGLIDLGEISGTRLQLRCTDEYTHLGSVRASSATASADLSRRAALARTLYQPLRARLLRNVELSVKERSHLLFSTVIASFTHGLGTWTLARHGEWKQFRGEYMKFLRGAVRPILAVPCRRLDASQVCALLGALTPEEAFVVCRVRAFSQLVAKGSDFVKSVLVLERTWLSSVREAILQLQAALRLTALAAFKELPLHGFWEVWPYDSKATSRLLKNYSKVRIRSREGLFQPALAKAQLHHKLDSLECTFIKLGPVEAGARQVACAECGQIFSTPASCAAHRCVAANFGRQPNCAITYAVDPPVPICALDCQATFDRHDFLIFGPSATIEIVSGWDLNVAAGLTAKLIEDTGEMEQFLELLWDFRAPLQASPEEAIALAPSRKHILLTFCGSVLPQDLVKAAMISAMSPFHERITLHAVGLGSRGLAREPLKTFCDHVCSGRSGLAWEASTGSQHRPMEQPLVGDEPTPDLQVIGAGMYMELMEAYPNAKVLLNVRDPEKWYDAWVERVKATVPPEKLLVFDVKEGWEPLCKFLGKPIPDQPFPNVNDKEELKAAMNKVLMITYPLNFLLMLLGAGALYGADLICSSDPPHVVEHADWAAFLDWLSQASSPVHLFSTLRNVESEVKRRCAATGGAAWVQMWPGLTEQLRRWTTVVRADADERRLRNQEPPFALIESFGSLGKLL</sequence>
<comment type="caution">
    <text evidence="5">The sequence shown here is derived from an EMBL/GenBank/DDBJ whole genome shotgun (WGS) entry which is preliminary data.</text>
</comment>
<keyword evidence="1" id="KW-0862">Zinc</keyword>
<dbReference type="InterPro" id="IPR040632">
    <property type="entry name" value="Sulfotransfer_4"/>
</dbReference>
<dbReference type="PROSITE" id="PS50157">
    <property type="entry name" value="ZINC_FINGER_C2H2_2"/>
    <property type="match status" value="1"/>
</dbReference>
<proteinExistence type="predicted"/>
<dbReference type="Gene3D" id="3.40.50.300">
    <property type="entry name" value="P-loop containing nucleotide triphosphate hydrolases"/>
    <property type="match status" value="2"/>
</dbReference>
<dbReference type="EMBL" id="LSRX01000295">
    <property type="protein sequence ID" value="OLQ01357.1"/>
    <property type="molecule type" value="Genomic_DNA"/>
</dbReference>
<keyword evidence="6" id="KW-1185">Reference proteome</keyword>
<evidence type="ECO:0000313" key="6">
    <source>
        <dbReference type="Proteomes" id="UP000186817"/>
    </source>
</evidence>
<dbReference type="OrthoDB" id="443799at2759"/>
<name>A0A1Q9E1R8_SYMMI</name>
<dbReference type="InterPro" id="IPR027417">
    <property type="entry name" value="P-loop_NTPase"/>
</dbReference>
<keyword evidence="1" id="KW-0479">Metal-binding</keyword>
<dbReference type="InterPro" id="IPR036397">
    <property type="entry name" value="RNaseH_sf"/>
</dbReference>
<gene>
    <name evidence="5" type="ORF">AK812_SmicGene15910</name>
</gene>
<dbReference type="PROSITE" id="PS50879">
    <property type="entry name" value="RNASE_H_1"/>
    <property type="match status" value="1"/>
</dbReference>
<dbReference type="GO" id="GO:0008270">
    <property type="term" value="F:zinc ion binding"/>
    <property type="evidence" value="ECO:0007669"/>
    <property type="project" value="UniProtKB-KW"/>
</dbReference>
<dbReference type="SUPFAM" id="SSF56219">
    <property type="entry name" value="DNase I-like"/>
    <property type="match status" value="1"/>
</dbReference>
<dbReference type="Gene3D" id="3.60.10.10">
    <property type="entry name" value="Endonuclease/exonuclease/phosphatase"/>
    <property type="match status" value="1"/>
</dbReference>
<reference evidence="5 6" key="1">
    <citation type="submission" date="2016-02" db="EMBL/GenBank/DDBJ databases">
        <title>Genome analysis of coral dinoflagellate symbionts highlights evolutionary adaptations to a symbiotic lifestyle.</title>
        <authorList>
            <person name="Aranda M."/>
            <person name="Li Y."/>
            <person name="Liew Y.J."/>
            <person name="Baumgarten S."/>
            <person name="Simakov O."/>
            <person name="Wilson M."/>
            <person name="Piel J."/>
            <person name="Ashoor H."/>
            <person name="Bougouffa S."/>
            <person name="Bajic V.B."/>
            <person name="Ryu T."/>
            <person name="Ravasi T."/>
            <person name="Bayer T."/>
            <person name="Micklem G."/>
            <person name="Kim H."/>
            <person name="Bhak J."/>
            <person name="Lajeunesse T.C."/>
            <person name="Voolstra C.R."/>
        </authorList>
    </citation>
    <scope>NUCLEOTIDE SEQUENCE [LARGE SCALE GENOMIC DNA]</scope>
    <source>
        <strain evidence="5 6">CCMP2467</strain>
    </source>
</reference>
<organism evidence="5 6">
    <name type="scientific">Symbiodinium microadriaticum</name>
    <name type="common">Dinoflagellate</name>
    <name type="synonym">Zooxanthella microadriatica</name>
    <dbReference type="NCBI Taxonomy" id="2951"/>
    <lineage>
        <taxon>Eukaryota</taxon>
        <taxon>Sar</taxon>
        <taxon>Alveolata</taxon>
        <taxon>Dinophyceae</taxon>
        <taxon>Suessiales</taxon>
        <taxon>Symbiodiniaceae</taxon>
        <taxon>Symbiodinium</taxon>
    </lineage>
</organism>
<dbReference type="GO" id="GO:0004523">
    <property type="term" value="F:RNA-DNA hybrid ribonuclease activity"/>
    <property type="evidence" value="ECO:0007669"/>
    <property type="project" value="InterPro"/>
</dbReference>
<evidence type="ECO:0000259" key="3">
    <source>
        <dbReference type="PROSITE" id="PS50157"/>
    </source>
</evidence>
<dbReference type="InterPro" id="IPR036691">
    <property type="entry name" value="Endo/exonu/phosph_ase_sf"/>
</dbReference>
<dbReference type="InterPro" id="IPR013087">
    <property type="entry name" value="Znf_C2H2_type"/>
</dbReference>
<feature type="region of interest" description="Disordered" evidence="2">
    <location>
        <begin position="443"/>
        <end position="480"/>
    </location>
</feature>
<feature type="region of interest" description="Disordered" evidence="2">
    <location>
        <begin position="1021"/>
        <end position="1061"/>
    </location>
</feature>
<keyword evidence="1" id="KW-0863">Zinc-finger</keyword>
<evidence type="ECO:0000313" key="5">
    <source>
        <dbReference type="EMBL" id="OLQ01357.1"/>
    </source>
</evidence>
<dbReference type="SUPFAM" id="SSF53098">
    <property type="entry name" value="Ribonuclease H-like"/>
    <property type="match status" value="1"/>
</dbReference>
<dbReference type="Proteomes" id="UP000186817">
    <property type="component" value="Unassembled WGS sequence"/>
</dbReference>
<evidence type="ECO:0000256" key="2">
    <source>
        <dbReference type="SAM" id="MobiDB-lite"/>
    </source>
</evidence>
<evidence type="ECO:0000259" key="4">
    <source>
        <dbReference type="PROSITE" id="PS50879"/>
    </source>
</evidence>
<evidence type="ECO:0000256" key="1">
    <source>
        <dbReference type="PROSITE-ProRule" id="PRU00042"/>
    </source>
</evidence>
<dbReference type="SUPFAM" id="SSF52540">
    <property type="entry name" value="P-loop containing nucleoside triphosphate hydrolases"/>
    <property type="match status" value="1"/>
</dbReference>
<accession>A0A1Q9E1R8</accession>
<feature type="domain" description="C2H2-type" evidence="3">
    <location>
        <begin position="2502"/>
        <end position="2531"/>
    </location>
</feature>
<protein>
    <recommendedName>
        <fullName evidence="7">RNase H type-1 domain-containing protein</fullName>
    </recommendedName>
</protein>
<dbReference type="InterPro" id="IPR002156">
    <property type="entry name" value="RNaseH_domain"/>
</dbReference>
<dbReference type="PANTHER" id="PTHR36978:SF4">
    <property type="entry name" value="P-LOOP CONTAINING NUCLEOSIDE TRIPHOSPHATE HYDROLASE PROTEIN"/>
    <property type="match status" value="1"/>
</dbReference>
<dbReference type="GO" id="GO:0003676">
    <property type="term" value="F:nucleic acid binding"/>
    <property type="evidence" value="ECO:0007669"/>
    <property type="project" value="InterPro"/>
</dbReference>
<dbReference type="PANTHER" id="PTHR36978">
    <property type="entry name" value="P-LOOP CONTAINING NUCLEOTIDE TRIPHOSPHATE HYDROLASE"/>
    <property type="match status" value="1"/>
</dbReference>